<proteinExistence type="predicted"/>
<organism evidence="1">
    <name type="scientific">Timema poppense</name>
    <name type="common">Walking stick</name>
    <dbReference type="NCBI Taxonomy" id="170557"/>
    <lineage>
        <taxon>Eukaryota</taxon>
        <taxon>Metazoa</taxon>
        <taxon>Ecdysozoa</taxon>
        <taxon>Arthropoda</taxon>
        <taxon>Hexapoda</taxon>
        <taxon>Insecta</taxon>
        <taxon>Pterygota</taxon>
        <taxon>Neoptera</taxon>
        <taxon>Polyneoptera</taxon>
        <taxon>Phasmatodea</taxon>
        <taxon>Timematodea</taxon>
        <taxon>Timematoidea</taxon>
        <taxon>Timematidae</taxon>
        <taxon>Timema</taxon>
    </lineage>
</organism>
<accession>A0A7R9GU19</accession>
<sequence length="161" mass="17981">MLTHEGGYLGRCSGKPADVVSVVTNKITRSSSYFQQDLRRTGSDTLAQSVACLATETRVPGLILGMAEIFIIDQNMGLPLHIDNLTVGDWMLCLSLSQNTFDHAMLQQGYKENVKCIDAKPDTDSGSRKSWDEIWTPRLGQGRGWRREWDVGRFESVVSRS</sequence>
<evidence type="ECO:0000313" key="1">
    <source>
        <dbReference type="EMBL" id="CAD7397455.1"/>
    </source>
</evidence>
<dbReference type="EMBL" id="OD000398">
    <property type="protein sequence ID" value="CAD7397455.1"/>
    <property type="molecule type" value="Genomic_DNA"/>
</dbReference>
<protein>
    <submittedName>
        <fullName evidence="1">Uncharacterized protein</fullName>
    </submittedName>
</protein>
<name>A0A7R9GU19_TIMPO</name>
<reference evidence="1" key="1">
    <citation type="submission" date="2020-11" db="EMBL/GenBank/DDBJ databases">
        <authorList>
            <person name="Tran Van P."/>
        </authorList>
    </citation>
    <scope>NUCLEOTIDE SEQUENCE</scope>
</reference>
<gene>
    <name evidence="1" type="ORF">TPSB3V08_LOCUS1159</name>
</gene>
<dbReference type="AlphaFoldDB" id="A0A7R9GU19"/>